<dbReference type="EMBL" id="JALPQF010000001">
    <property type="protein sequence ID" value="MCK8479255.1"/>
    <property type="molecule type" value="Genomic_DNA"/>
</dbReference>
<feature type="transmembrane region" description="Helical" evidence="1">
    <location>
        <begin position="10"/>
        <end position="28"/>
    </location>
</feature>
<evidence type="ECO:0000313" key="2">
    <source>
        <dbReference type="EMBL" id="MCK8479255.1"/>
    </source>
</evidence>
<organism evidence="2 3">
    <name type="scientific">Psychroserpens algicola</name>
    <dbReference type="NCBI Taxonomy" id="1719034"/>
    <lineage>
        <taxon>Bacteria</taxon>
        <taxon>Pseudomonadati</taxon>
        <taxon>Bacteroidota</taxon>
        <taxon>Flavobacteriia</taxon>
        <taxon>Flavobacteriales</taxon>
        <taxon>Flavobacteriaceae</taxon>
        <taxon>Psychroserpens</taxon>
    </lineage>
</organism>
<keyword evidence="3" id="KW-1185">Reference proteome</keyword>
<comment type="caution">
    <text evidence="2">The sequence shown here is derived from an EMBL/GenBank/DDBJ whole genome shotgun (WGS) entry which is preliminary data.</text>
</comment>
<evidence type="ECO:0000256" key="1">
    <source>
        <dbReference type="SAM" id="Phobius"/>
    </source>
</evidence>
<dbReference type="RefSeq" id="WP_248411640.1">
    <property type="nucleotide sequence ID" value="NZ_JALPQF010000001.1"/>
</dbReference>
<proteinExistence type="predicted"/>
<keyword evidence="1" id="KW-0812">Transmembrane</keyword>
<gene>
    <name evidence="2" type="ORF">MUY34_01410</name>
</gene>
<accession>A0ABT0H4F0</accession>
<evidence type="ECO:0008006" key="4">
    <source>
        <dbReference type="Google" id="ProtNLM"/>
    </source>
</evidence>
<keyword evidence="1" id="KW-1133">Transmembrane helix</keyword>
<reference evidence="2" key="1">
    <citation type="submission" date="2022-04" db="EMBL/GenBank/DDBJ databases">
        <authorList>
            <person name="Ren T."/>
        </authorList>
    </citation>
    <scope>NUCLEOTIDE SEQUENCE</scope>
    <source>
        <strain evidence="2">F63249</strain>
    </source>
</reference>
<name>A0ABT0H4F0_9FLAO</name>
<keyword evidence="1" id="KW-0472">Membrane</keyword>
<dbReference type="Proteomes" id="UP001203687">
    <property type="component" value="Unassembled WGS sequence"/>
</dbReference>
<evidence type="ECO:0000313" key="3">
    <source>
        <dbReference type="Proteomes" id="UP001203687"/>
    </source>
</evidence>
<protein>
    <recommendedName>
        <fullName evidence="4">Outer membrane protein assembly factor BamE</fullName>
    </recommendedName>
</protein>
<sequence>MIGLKKYDKVLMFFFVAFVVTSSLTWYFEERFDEGLWHSNPAKRYKLADDIIDNKLLIGKTKEEIISLLGEPEIFTEDSKNYIIYKMGKSPSFKDHLGDRLIIFFDNNSVHQVLHKKEPLEKSIERDRYQ</sequence>